<evidence type="ECO:0000256" key="3">
    <source>
        <dbReference type="PROSITE-ProRule" id="PRU01131"/>
    </source>
</evidence>
<dbReference type="Pfam" id="PF04570">
    <property type="entry name" value="zf-FLZ"/>
    <property type="match status" value="1"/>
</dbReference>
<reference evidence="7 8" key="1">
    <citation type="journal article" date="2020" name="Nat. Food">
        <title>A phased Vanilla planifolia genome enables genetic improvement of flavour and production.</title>
        <authorList>
            <person name="Hasing T."/>
            <person name="Tang H."/>
            <person name="Brym M."/>
            <person name="Khazi F."/>
            <person name="Huang T."/>
            <person name="Chambers A.H."/>
        </authorList>
    </citation>
    <scope>NUCLEOTIDE SEQUENCE [LARGE SCALE GENOMIC DNA]</scope>
    <source>
        <tissue evidence="5">Leaf</tissue>
    </source>
</reference>
<keyword evidence="7" id="KW-1185">Reference proteome</keyword>
<dbReference type="InterPro" id="IPR044604">
    <property type="entry name" value="FLZ12/13/14"/>
</dbReference>
<evidence type="ECO:0000313" key="5">
    <source>
        <dbReference type="EMBL" id="KAG0476435.1"/>
    </source>
</evidence>
<dbReference type="PROSITE" id="PS51795">
    <property type="entry name" value="ZF_FLZ"/>
    <property type="match status" value="1"/>
</dbReference>
<evidence type="ECO:0000259" key="4">
    <source>
        <dbReference type="PROSITE" id="PS51795"/>
    </source>
</evidence>
<comment type="similarity">
    <text evidence="1">Belongs to the FLZ family.</text>
</comment>
<dbReference type="PANTHER" id="PTHR47208">
    <property type="entry name" value="OS02G0174800 PROTEIN"/>
    <property type="match status" value="1"/>
</dbReference>
<evidence type="ECO:0000313" key="8">
    <source>
        <dbReference type="Proteomes" id="UP000639772"/>
    </source>
</evidence>
<comment type="caution">
    <text evidence="5">The sequence shown here is derived from an EMBL/GenBank/DDBJ whole genome shotgun (WGS) entry which is preliminary data.</text>
</comment>
<dbReference type="Proteomes" id="UP000639772">
    <property type="component" value="Chromosome 6"/>
</dbReference>
<evidence type="ECO:0000313" key="6">
    <source>
        <dbReference type="EMBL" id="KAG0478126.1"/>
    </source>
</evidence>
<accession>A0A835QN41</accession>
<evidence type="ECO:0000256" key="1">
    <source>
        <dbReference type="ARBA" id="ARBA00009374"/>
    </source>
</evidence>
<evidence type="ECO:0000256" key="2">
    <source>
        <dbReference type="ARBA" id="ARBA00022723"/>
    </source>
</evidence>
<organism evidence="5 7">
    <name type="scientific">Vanilla planifolia</name>
    <name type="common">Vanilla</name>
    <dbReference type="NCBI Taxonomy" id="51239"/>
    <lineage>
        <taxon>Eukaryota</taxon>
        <taxon>Viridiplantae</taxon>
        <taxon>Streptophyta</taxon>
        <taxon>Embryophyta</taxon>
        <taxon>Tracheophyta</taxon>
        <taxon>Spermatophyta</taxon>
        <taxon>Magnoliopsida</taxon>
        <taxon>Liliopsida</taxon>
        <taxon>Asparagales</taxon>
        <taxon>Orchidaceae</taxon>
        <taxon>Vanilloideae</taxon>
        <taxon>Vanilleae</taxon>
        <taxon>Vanilla</taxon>
    </lineage>
</organism>
<dbReference type="GO" id="GO:0046872">
    <property type="term" value="F:metal ion binding"/>
    <property type="evidence" value="ECO:0007669"/>
    <property type="project" value="UniProtKB-KW"/>
</dbReference>
<dbReference type="EMBL" id="JADCNM010000006">
    <property type="protein sequence ID" value="KAG0478126.1"/>
    <property type="molecule type" value="Genomic_DNA"/>
</dbReference>
<dbReference type="EMBL" id="JADCNL010000006">
    <property type="protein sequence ID" value="KAG0476435.1"/>
    <property type="molecule type" value="Genomic_DNA"/>
</dbReference>
<dbReference type="AlphaFoldDB" id="A0A835QN41"/>
<gene>
    <name evidence="6" type="ORF">HPP92_012845</name>
    <name evidence="5" type="ORF">HPP92_013276</name>
</gene>
<dbReference type="InterPro" id="IPR007650">
    <property type="entry name" value="Zf-FLZ_dom"/>
</dbReference>
<dbReference type="PANTHER" id="PTHR47208:SF1">
    <property type="entry name" value="OS02G0174800 PROTEIN"/>
    <property type="match status" value="1"/>
</dbReference>
<keyword evidence="2" id="KW-0479">Metal-binding</keyword>
<dbReference type="Proteomes" id="UP000636800">
    <property type="component" value="Chromosome 6"/>
</dbReference>
<feature type="zinc finger region" description="FLZ-type" evidence="3">
    <location>
        <begin position="70"/>
        <end position="113"/>
    </location>
</feature>
<name>A0A835QN41_VANPL</name>
<feature type="domain" description="FLZ-type" evidence="4">
    <location>
        <begin position="70"/>
        <end position="113"/>
    </location>
</feature>
<dbReference type="OrthoDB" id="1932717at2759"/>
<protein>
    <recommendedName>
        <fullName evidence="4">FLZ-type domain-containing protein</fullName>
    </recommendedName>
</protein>
<evidence type="ECO:0000313" key="7">
    <source>
        <dbReference type="Proteomes" id="UP000636800"/>
    </source>
</evidence>
<sequence length="146" mass="15914">MLAGQSALEFPFFKVNSGQDRSPKGWKNRNAEGVGLAIVAALEKPGPVPPNLAVTFKTRSAEIAGGFPVDFLSCCYLCGKKLHGRDIYMYRGEKGFCSMECRYQHIVTEEYMEKCGSDILRPAEISSSSISGENCGRLFFTGVTAA</sequence>
<proteinExistence type="inferred from homology"/>